<dbReference type="AlphaFoldDB" id="A0A9E8MWR7"/>
<dbReference type="InterPro" id="IPR018062">
    <property type="entry name" value="HTH_AraC-typ_CS"/>
</dbReference>
<dbReference type="PROSITE" id="PS00041">
    <property type="entry name" value="HTH_ARAC_FAMILY_1"/>
    <property type="match status" value="1"/>
</dbReference>
<gene>
    <name evidence="5" type="ORF">N7U66_05290</name>
</gene>
<dbReference type="InterPro" id="IPR009057">
    <property type="entry name" value="Homeodomain-like_sf"/>
</dbReference>
<keyword evidence="6" id="KW-1185">Reference proteome</keyword>
<reference evidence="5" key="1">
    <citation type="submission" date="2022-11" db="EMBL/GenBank/DDBJ databases">
        <title>Lacinutrix neustonica HL-RS19T sp. nov., isolated from the surface microlayer sample of brackish Lake Shihwa.</title>
        <authorList>
            <person name="Choi J.Y."/>
            <person name="Hwang C.Y."/>
        </authorList>
    </citation>
    <scope>NUCLEOTIDE SEQUENCE</scope>
    <source>
        <strain evidence="5">HL-RS19</strain>
    </source>
</reference>
<dbReference type="InterPro" id="IPR018060">
    <property type="entry name" value="HTH_AraC"/>
</dbReference>
<evidence type="ECO:0000313" key="6">
    <source>
        <dbReference type="Proteomes" id="UP001164705"/>
    </source>
</evidence>
<dbReference type="Pfam" id="PF02311">
    <property type="entry name" value="AraC_binding"/>
    <property type="match status" value="1"/>
</dbReference>
<keyword evidence="3" id="KW-0804">Transcription</keyword>
<accession>A0A9E8MWR7</accession>
<dbReference type="Pfam" id="PF12833">
    <property type="entry name" value="HTH_18"/>
    <property type="match status" value="1"/>
</dbReference>
<evidence type="ECO:0000313" key="5">
    <source>
        <dbReference type="EMBL" id="WAC03043.1"/>
    </source>
</evidence>
<keyword evidence="1" id="KW-0805">Transcription regulation</keyword>
<dbReference type="PANTHER" id="PTHR43280">
    <property type="entry name" value="ARAC-FAMILY TRANSCRIPTIONAL REGULATOR"/>
    <property type="match status" value="1"/>
</dbReference>
<dbReference type="InterPro" id="IPR003313">
    <property type="entry name" value="AraC-bd"/>
</dbReference>
<name>A0A9E8MWR7_9FLAO</name>
<dbReference type="PANTHER" id="PTHR43280:SF28">
    <property type="entry name" value="HTH-TYPE TRANSCRIPTIONAL ACTIVATOR RHAS"/>
    <property type="match status" value="1"/>
</dbReference>
<dbReference type="Gene3D" id="1.10.10.60">
    <property type="entry name" value="Homeodomain-like"/>
    <property type="match status" value="2"/>
</dbReference>
<evidence type="ECO:0000256" key="3">
    <source>
        <dbReference type="ARBA" id="ARBA00023163"/>
    </source>
</evidence>
<dbReference type="SUPFAM" id="SSF46689">
    <property type="entry name" value="Homeodomain-like"/>
    <property type="match status" value="2"/>
</dbReference>
<proteinExistence type="predicted"/>
<keyword evidence="2" id="KW-0238">DNA-binding</keyword>
<dbReference type="RefSeq" id="WP_267677628.1">
    <property type="nucleotide sequence ID" value="NZ_CP113088.1"/>
</dbReference>
<dbReference type="SMART" id="SM00342">
    <property type="entry name" value="HTH_ARAC"/>
    <property type="match status" value="1"/>
</dbReference>
<protein>
    <submittedName>
        <fullName evidence="5">AraC family transcriptional regulator</fullName>
    </submittedName>
</protein>
<dbReference type="EMBL" id="CP113088">
    <property type="protein sequence ID" value="WAC03043.1"/>
    <property type="molecule type" value="Genomic_DNA"/>
</dbReference>
<dbReference type="KEGG" id="lnu:N7U66_05290"/>
<organism evidence="5 6">
    <name type="scientific">Lacinutrix neustonica</name>
    <dbReference type="NCBI Taxonomy" id="2980107"/>
    <lineage>
        <taxon>Bacteria</taxon>
        <taxon>Pseudomonadati</taxon>
        <taxon>Bacteroidota</taxon>
        <taxon>Flavobacteriia</taxon>
        <taxon>Flavobacteriales</taxon>
        <taxon>Flavobacteriaceae</taxon>
        <taxon>Lacinutrix</taxon>
    </lineage>
</organism>
<dbReference type="Proteomes" id="UP001164705">
    <property type="component" value="Chromosome"/>
</dbReference>
<feature type="domain" description="HTH araC/xylS-type" evidence="4">
    <location>
        <begin position="155"/>
        <end position="252"/>
    </location>
</feature>
<dbReference type="GO" id="GO:0003700">
    <property type="term" value="F:DNA-binding transcription factor activity"/>
    <property type="evidence" value="ECO:0007669"/>
    <property type="project" value="InterPro"/>
</dbReference>
<evidence type="ECO:0000259" key="4">
    <source>
        <dbReference type="PROSITE" id="PS01124"/>
    </source>
</evidence>
<evidence type="ECO:0000256" key="1">
    <source>
        <dbReference type="ARBA" id="ARBA00023015"/>
    </source>
</evidence>
<evidence type="ECO:0000256" key="2">
    <source>
        <dbReference type="ARBA" id="ARBA00023125"/>
    </source>
</evidence>
<dbReference type="PROSITE" id="PS01124">
    <property type="entry name" value="HTH_ARAC_FAMILY_2"/>
    <property type="match status" value="1"/>
</dbReference>
<sequence length="257" mass="30241">MILDDLEYITIENQTTEFPKHFHETFCISLIHKGIEQIDFENQSLFSEAGTISITNPYEIHSNPLFDKKNQLKFDTIYIPNQLMKNILNGKNIKFINRNIKSKNANNLFVKLKNAIDKQETENIEFYLRQFISKLKSYSQENENEYSELNLNSFKQINNYIETHIYDKFSLNELSKIANINKFGFAKKFKTSTGMSPINYILMKKVFSSKKLINQQTELTAIAYQYNFTDLAHFSKTFKRFVGISPKNYQQSIIQKL</sequence>
<dbReference type="GO" id="GO:0043565">
    <property type="term" value="F:sequence-specific DNA binding"/>
    <property type="evidence" value="ECO:0007669"/>
    <property type="project" value="InterPro"/>
</dbReference>